<comment type="caution">
    <text evidence="1">The sequence shown here is derived from an EMBL/GenBank/DDBJ whole genome shotgun (WGS) entry which is preliminary data.</text>
</comment>
<dbReference type="EMBL" id="LNQE01001878">
    <property type="protein sequence ID" value="KUG03530.1"/>
    <property type="molecule type" value="Genomic_DNA"/>
</dbReference>
<dbReference type="AlphaFoldDB" id="A0A0W8E4G0"/>
<protein>
    <submittedName>
        <fullName evidence="1">Uncharacterized protein</fullName>
    </submittedName>
</protein>
<evidence type="ECO:0000313" key="1">
    <source>
        <dbReference type="EMBL" id="KUG03530.1"/>
    </source>
</evidence>
<gene>
    <name evidence="1" type="ORF">ASZ90_019092</name>
</gene>
<proteinExistence type="predicted"/>
<sequence length="41" mass="4673">MLAGNIFTYLFPQLNKPVPDHKGHKIIPVLIICTNKKQRKG</sequence>
<reference evidence="1" key="1">
    <citation type="journal article" date="2015" name="Proc. Natl. Acad. Sci. U.S.A.">
        <title>Networks of energetic and metabolic interactions define dynamics in microbial communities.</title>
        <authorList>
            <person name="Embree M."/>
            <person name="Liu J.K."/>
            <person name="Al-Bassam M.M."/>
            <person name="Zengler K."/>
        </authorList>
    </citation>
    <scope>NUCLEOTIDE SEQUENCE</scope>
</reference>
<organism evidence="1">
    <name type="scientific">hydrocarbon metagenome</name>
    <dbReference type="NCBI Taxonomy" id="938273"/>
    <lineage>
        <taxon>unclassified sequences</taxon>
        <taxon>metagenomes</taxon>
        <taxon>ecological metagenomes</taxon>
    </lineage>
</organism>
<accession>A0A0W8E4G0</accession>
<name>A0A0W8E4G0_9ZZZZ</name>